<sequence length="109" mass="12065">MVNIDAPLSVLCLRSDLLVGSWYFGVMAFVNAINISTFYYPSPYLRGTLTGFANSVSVILMSRLMFNLHRAADSGLFTSHRTTMQLGTQSALPEFRPVSTIMSENSCNM</sequence>
<name>A0A0D0B052_9AGAR</name>
<reference evidence="2 3" key="1">
    <citation type="submission" date="2014-04" db="EMBL/GenBank/DDBJ databases">
        <title>Evolutionary Origins and Diversification of the Mycorrhizal Mutualists.</title>
        <authorList>
            <consortium name="DOE Joint Genome Institute"/>
            <consortium name="Mycorrhizal Genomics Consortium"/>
            <person name="Kohler A."/>
            <person name="Kuo A."/>
            <person name="Nagy L.G."/>
            <person name="Floudas D."/>
            <person name="Copeland A."/>
            <person name="Barry K.W."/>
            <person name="Cichocki N."/>
            <person name="Veneault-Fourrey C."/>
            <person name="LaButti K."/>
            <person name="Lindquist E.A."/>
            <person name="Lipzen A."/>
            <person name="Lundell T."/>
            <person name="Morin E."/>
            <person name="Murat C."/>
            <person name="Riley R."/>
            <person name="Ohm R."/>
            <person name="Sun H."/>
            <person name="Tunlid A."/>
            <person name="Henrissat B."/>
            <person name="Grigoriev I.V."/>
            <person name="Hibbett D.S."/>
            <person name="Martin F."/>
        </authorList>
    </citation>
    <scope>NUCLEOTIDE SEQUENCE [LARGE SCALE GENOMIC DNA]</scope>
    <source>
        <strain evidence="2 3">FD-317 M1</strain>
    </source>
</reference>
<dbReference type="HOGENOM" id="CLU_133951_1_0_1"/>
<gene>
    <name evidence="2" type="ORF">GYMLUDRAFT_819165</name>
</gene>
<dbReference type="EMBL" id="KN834798">
    <property type="protein sequence ID" value="KIK56400.1"/>
    <property type="molecule type" value="Genomic_DNA"/>
</dbReference>
<accession>A0A0D0B052</accession>
<keyword evidence="1" id="KW-1133">Transmembrane helix</keyword>
<organism evidence="2 3">
    <name type="scientific">Collybiopsis luxurians FD-317 M1</name>
    <dbReference type="NCBI Taxonomy" id="944289"/>
    <lineage>
        <taxon>Eukaryota</taxon>
        <taxon>Fungi</taxon>
        <taxon>Dikarya</taxon>
        <taxon>Basidiomycota</taxon>
        <taxon>Agaricomycotina</taxon>
        <taxon>Agaricomycetes</taxon>
        <taxon>Agaricomycetidae</taxon>
        <taxon>Agaricales</taxon>
        <taxon>Marasmiineae</taxon>
        <taxon>Omphalotaceae</taxon>
        <taxon>Collybiopsis</taxon>
        <taxon>Collybiopsis luxurians</taxon>
    </lineage>
</organism>
<keyword evidence="1" id="KW-0472">Membrane</keyword>
<dbReference type="AlphaFoldDB" id="A0A0D0B052"/>
<evidence type="ECO:0000256" key="1">
    <source>
        <dbReference type="SAM" id="Phobius"/>
    </source>
</evidence>
<dbReference type="Proteomes" id="UP000053593">
    <property type="component" value="Unassembled WGS sequence"/>
</dbReference>
<protein>
    <submittedName>
        <fullName evidence="2">Uncharacterized protein</fullName>
    </submittedName>
</protein>
<feature type="transmembrane region" description="Helical" evidence="1">
    <location>
        <begin position="20"/>
        <end position="40"/>
    </location>
</feature>
<proteinExistence type="predicted"/>
<evidence type="ECO:0000313" key="2">
    <source>
        <dbReference type="EMBL" id="KIK56400.1"/>
    </source>
</evidence>
<keyword evidence="1" id="KW-0812">Transmembrane</keyword>
<dbReference type="OrthoDB" id="2686513at2759"/>
<evidence type="ECO:0000313" key="3">
    <source>
        <dbReference type="Proteomes" id="UP000053593"/>
    </source>
</evidence>
<keyword evidence="3" id="KW-1185">Reference proteome</keyword>